<sequence length="1140" mass="124264">MSKNNTIDQISVEVSKALTPLKTYVSSPEDFSVFMRQLGWNMQSIPAPIVGIATDIDNVISELDVIIGGNATSSDYINLRNAVSSATQNIRNLSNSTYDLILTAENFASKFPQQILDYIVINHINLNHYAVSAILEFLGIITYTPIQATANRPFYILKEIRWTRISHLFSQPQVFFQDTYSWGTNNFDSDLLFKNLAKLVSLFGIYPTLEEEGNEIFHALGPNSNSNHYNNYSLSLSLFDLMNNNLHLRGNLRLISLPADGTSLPGLGLLPVVIGGMQNNIEISHNIRLTVGANLDITGGVVLVKRPQEPFVVKTGFGAGSLSIVTGSFDIALVNENRQPTIVIGTADGSRIEYEKLSIGVHFEVNSSSKNELRFEIDLKGLKLVISKTNSDSFVNKILPENGIAVEADLTLGYSTLRGFYFQGSGGLEYQLPTHVKLGPVSIDNILLSLKYSGSLRIATTADFSVSLGPLELVVKNIGMKGSVILGSGGIGGIGFNLGFKPPTGVGIQVKASTVTGGGFLNYDEDKFTYTGGLELKFSKISLSAIGILTTKMPDGSNGYSLLIIITAEFTPIQLGMGFTLNGVGGLLGLHRTINVERLKSGVKDKTLDSILFPHDIVKNASAIISNLSQVFPVKKDRFLIGPMAKLGWGTPTLITIELGVIIEMPSPILLAIVGIVKVILPAEASPVLKLQINFVGIVDFEKKQLSFDASLYDSSLLSFPLTGDMALRLYWGEKPNFLMSVGGFHPKFTPPPMNLPQLQRLALQLAKSDNLSIRVETYFAITSNSVQFGARVDARARAWKIEAIGALWFDILFQFSPFHFTADMGAMFEIRKGGDCILSIYMSLTLEGPGPWRVQGEGSFKIAFVKVHVSFDKTFGQAQTETIAPVTIHQKLIDAIQSKDNWQVIGPDRSHQVTAFRDITGTTGSNLVVDPFGTLVLSQKVAPMGIRLAKFGTSAISDVNQFQISGVTVGTGGNTVPLGFQRVKDFFAPNSFFYLTDDEKLSKDSYEKYDSGVSIGASSEIQADYFVHKEIAYDEIILDSRQRIKFQTSLLSKAEFALHTMDNYITAATISDTRKNTPFGGPAKLAVQDFGYVIADKNTLSQAGGYQAFGSKTEADIFLNGLAGSPGYNDYMVVHLSEI</sequence>
<gene>
    <name evidence="2" type="ORF">IC235_18420</name>
</gene>
<dbReference type="AlphaFoldDB" id="A0A927GL65"/>
<protein>
    <recommendedName>
        <fullName evidence="1">DUF6603 domain-containing protein</fullName>
    </recommendedName>
</protein>
<keyword evidence="3" id="KW-1185">Reference proteome</keyword>
<organism evidence="2 3">
    <name type="scientific">Hymenobacter montanus</name>
    <dbReference type="NCBI Taxonomy" id="2771359"/>
    <lineage>
        <taxon>Bacteria</taxon>
        <taxon>Pseudomonadati</taxon>
        <taxon>Bacteroidota</taxon>
        <taxon>Cytophagia</taxon>
        <taxon>Cytophagales</taxon>
        <taxon>Hymenobacteraceae</taxon>
        <taxon>Hymenobacter</taxon>
    </lineage>
</organism>
<dbReference type="Pfam" id="PF20248">
    <property type="entry name" value="DUF6603"/>
    <property type="match status" value="1"/>
</dbReference>
<comment type="caution">
    <text evidence="2">The sequence shown here is derived from an EMBL/GenBank/DDBJ whole genome shotgun (WGS) entry which is preliminary data.</text>
</comment>
<dbReference type="Proteomes" id="UP000612233">
    <property type="component" value="Unassembled WGS sequence"/>
</dbReference>
<reference evidence="2" key="1">
    <citation type="submission" date="2020-09" db="EMBL/GenBank/DDBJ databases">
        <authorList>
            <person name="Kim M.K."/>
        </authorList>
    </citation>
    <scope>NUCLEOTIDE SEQUENCE</scope>
    <source>
        <strain evidence="2">BT664</strain>
    </source>
</reference>
<accession>A0A927GL65</accession>
<proteinExistence type="predicted"/>
<evidence type="ECO:0000313" key="2">
    <source>
        <dbReference type="EMBL" id="MBD2769869.1"/>
    </source>
</evidence>
<dbReference type="InterPro" id="IPR046538">
    <property type="entry name" value="DUF6603"/>
</dbReference>
<evidence type="ECO:0000313" key="3">
    <source>
        <dbReference type="Proteomes" id="UP000612233"/>
    </source>
</evidence>
<dbReference type="RefSeq" id="WP_191006678.1">
    <property type="nucleotide sequence ID" value="NZ_JACXAD010000024.1"/>
</dbReference>
<feature type="domain" description="DUF6603" evidence="1">
    <location>
        <begin position="435"/>
        <end position="999"/>
    </location>
</feature>
<name>A0A927GL65_9BACT</name>
<dbReference type="EMBL" id="JACXAD010000024">
    <property type="protein sequence ID" value="MBD2769869.1"/>
    <property type="molecule type" value="Genomic_DNA"/>
</dbReference>
<evidence type="ECO:0000259" key="1">
    <source>
        <dbReference type="Pfam" id="PF20248"/>
    </source>
</evidence>